<evidence type="ECO:0000313" key="2">
    <source>
        <dbReference type="Proteomes" id="UP000094385"/>
    </source>
</evidence>
<evidence type="ECO:0000313" key="1">
    <source>
        <dbReference type="EMBL" id="ODQ72791.1"/>
    </source>
</evidence>
<dbReference type="Proteomes" id="UP000094385">
    <property type="component" value="Unassembled WGS sequence"/>
</dbReference>
<proteinExistence type="predicted"/>
<dbReference type="Gene3D" id="1.25.40.580">
    <property type="match status" value="1"/>
</dbReference>
<protein>
    <recommendedName>
        <fullName evidence="3">DNA mismatch repair protein HSM3 N-terminal domain-containing protein</fullName>
    </recommendedName>
</protein>
<dbReference type="EMBL" id="KV454295">
    <property type="protein sequence ID" value="ODQ72791.1"/>
    <property type="molecule type" value="Genomic_DNA"/>
</dbReference>
<name>A0A1E3Q557_LIPST</name>
<reference evidence="1 2" key="1">
    <citation type="journal article" date="2016" name="Proc. Natl. Acad. Sci. U.S.A.">
        <title>Comparative genomics of biotechnologically important yeasts.</title>
        <authorList>
            <person name="Riley R."/>
            <person name="Haridas S."/>
            <person name="Wolfe K.H."/>
            <person name="Lopes M.R."/>
            <person name="Hittinger C.T."/>
            <person name="Goeker M."/>
            <person name="Salamov A.A."/>
            <person name="Wisecaver J.H."/>
            <person name="Long T.M."/>
            <person name="Calvey C.H."/>
            <person name="Aerts A.L."/>
            <person name="Barry K.W."/>
            <person name="Choi C."/>
            <person name="Clum A."/>
            <person name="Coughlan A.Y."/>
            <person name="Deshpande S."/>
            <person name="Douglass A.P."/>
            <person name="Hanson S.J."/>
            <person name="Klenk H.-P."/>
            <person name="LaButti K.M."/>
            <person name="Lapidus A."/>
            <person name="Lindquist E.A."/>
            <person name="Lipzen A.M."/>
            <person name="Meier-Kolthoff J.P."/>
            <person name="Ohm R.A."/>
            <person name="Otillar R.P."/>
            <person name="Pangilinan J.L."/>
            <person name="Peng Y."/>
            <person name="Rokas A."/>
            <person name="Rosa C.A."/>
            <person name="Scheuner C."/>
            <person name="Sibirny A.A."/>
            <person name="Slot J.C."/>
            <person name="Stielow J.B."/>
            <person name="Sun H."/>
            <person name="Kurtzman C.P."/>
            <person name="Blackwell M."/>
            <person name="Grigoriev I.V."/>
            <person name="Jeffries T.W."/>
        </authorList>
    </citation>
    <scope>NUCLEOTIDE SEQUENCE [LARGE SCALE GENOMIC DNA]</scope>
    <source>
        <strain evidence="1 2">NRRL Y-11557</strain>
    </source>
</reference>
<dbReference type="OrthoDB" id="10317059at2759"/>
<sequence length="462" mass="51572">MSDPYEKFATYLLSSTSTSPPTSEALQVHINAIRTTVVPKPGVLSTIWPGILQVLAYPILTNETITSLVDEVVEPIIASGASTWEEIKRTVGDAETLLETAKADTNSKVKKAAIGFLSFYNFSDGEQKGLEIVQEIVGMITIENQPEGVITRVENIIDQFLTNYFAVRQTVIRSVLEIKKAGKNSATIISRVQELTLTILRHNTTGVDDIPSDLLNYAVTQDDILAELMTIQFYESLLDLYLPPTIFFITKPTYLEIANICKSSSATNLERSAASRTLGRLSRSREDVFSEIDSSLGVVKNLTLRDEIDRTMLALVPGKYIATVNPQLIRNFPVSTASLVDILINWCHSKEALDLLLLDTPKLTKLPVPELLRVGKALAESYHGKKVLVSLPGVMEVLLTRRERMGYRIMRLRGDIVDTLAESDSETLGLYWYERVREEKVRGHWGREENVDPKVDIMDRAA</sequence>
<accession>A0A1E3Q557</accession>
<gene>
    <name evidence="1" type="ORF">LIPSTDRAFT_64035</name>
</gene>
<dbReference type="AlphaFoldDB" id="A0A1E3Q557"/>
<keyword evidence="2" id="KW-1185">Reference proteome</keyword>
<organism evidence="1 2">
    <name type="scientific">Lipomyces starkeyi NRRL Y-11557</name>
    <dbReference type="NCBI Taxonomy" id="675824"/>
    <lineage>
        <taxon>Eukaryota</taxon>
        <taxon>Fungi</taxon>
        <taxon>Dikarya</taxon>
        <taxon>Ascomycota</taxon>
        <taxon>Saccharomycotina</taxon>
        <taxon>Lipomycetes</taxon>
        <taxon>Lipomycetales</taxon>
        <taxon>Lipomycetaceae</taxon>
        <taxon>Lipomyces</taxon>
    </lineage>
</organism>
<evidence type="ECO:0008006" key="3">
    <source>
        <dbReference type="Google" id="ProtNLM"/>
    </source>
</evidence>
<dbReference type="Gene3D" id="1.25.10.50">
    <property type="match status" value="1"/>
</dbReference>